<feature type="signal peptide" evidence="1">
    <location>
        <begin position="1"/>
        <end position="31"/>
    </location>
</feature>
<dbReference type="InterPro" id="IPR045748">
    <property type="entry name" value="DcaP"/>
</dbReference>
<comment type="caution">
    <text evidence="2">The sequence shown here is derived from an EMBL/GenBank/DDBJ whole genome shotgun (WGS) entry which is preliminary data.</text>
</comment>
<accession>A0A0F4QQZ8</accession>
<dbReference type="Pfam" id="PF19577">
    <property type="entry name" value="DcaP"/>
    <property type="match status" value="1"/>
</dbReference>
<dbReference type="RefSeq" id="WP_046005037.1">
    <property type="nucleotide sequence ID" value="NZ_JXYA01000022.1"/>
</dbReference>
<sequence length="392" mass="42762">MTTARKNHLTLSALAVQSALLSGLLISSVNAAELGSTEVKYGGYIKLDAIWSDFSDGSLPSQHIGRDFYVPGTTPVSGGEPKDAVFDMHARQSRFNLATDTKLDDGSSIKTKIELDFIASTGGNERVTNSYSPRIRQAYVTYKGWLFGQAWSNFQNVSALPETLDFVGPADGTVFVRQAMAKYTIGNWSFSAENPESTVTSEGGARVVTDDATMPDFTARYTYKADWGHLVVAALGRELTYKVATADESETSFGLSASGRVNFGDNNLKFMLTQGQGLGRYVGLNAAHGAVYDGKDLHAIDSTSGFVAYQHYWNSLWRSTFLYSFFSADNDKNLLGVTVDPTESTTSYSANILYSPVKKLTFGAEYKIAKRETESGAEGDLDRLQLSVKYVF</sequence>
<dbReference type="Proteomes" id="UP000033452">
    <property type="component" value="Unassembled WGS sequence"/>
</dbReference>
<keyword evidence="1" id="KW-0732">Signal</keyword>
<evidence type="ECO:0000313" key="3">
    <source>
        <dbReference type="Proteomes" id="UP000033452"/>
    </source>
</evidence>
<protein>
    <submittedName>
        <fullName evidence="2">Porin</fullName>
    </submittedName>
</protein>
<reference evidence="2 3" key="1">
    <citation type="journal article" date="2015" name="BMC Genomics">
        <title>Genome mining reveals unlocked bioactive potential of marine Gram-negative bacteria.</title>
        <authorList>
            <person name="Machado H."/>
            <person name="Sonnenschein E.C."/>
            <person name="Melchiorsen J."/>
            <person name="Gram L."/>
        </authorList>
    </citation>
    <scope>NUCLEOTIDE SEQUENCE [LARGE SCALE GENOMIC DNA]</scope>
    <source>
        <strain evidence="2 3">S2471</strain>
    </source>
</reference>
<dbReference type="OrthoDB" id="190887at2"/>
<gene>
    <name evidence="2" type="ORF">TW77_11055</name>
</gene>
<feature type="chain" id="PRO_5002475855" evidence="1">
    <location>
        <begin position="32"/>
        <end position="392"/>
    </location>
</feature>
<organism evidence="2 3">
    <name type="scientific">Pseudoalteromonas rubra</name>
    <dbReference type="NCBI Taxonomy" id="43658"/>
    <lineage>
        <taxon>Bacteria</taxon>
        <taxon>Pseudomonadati</taxon>
        <taxon>Pseudomonadota</taxon>
        <taxon>Gammaproteobacteria</taxon>
        <taxon>Alteromonadales</taxon>
        <taxon>Pseudoalteromonadaceae</taxon>
        <taxon>Pseudoalteromonas</taxon>
    </lineage>
</organism>
<dbReference type="SUPFAM" id="SSF56935">
    <property type="entry name" value="Porins"/>
    <property type="match status" value="1"/>
</dbReference>
<evidence type="ECO:0000256" key="1">
    <source>
        <dbReference type="SAM" id="SignalP"/>
    </source>
</evidence>
<name>A0A0F4QQZ8_9GAMM</name>
<evidence type="ECO:0000313" key="2">
    <source>
        <dbReference type="EMBL" id="KJZ09032.1"/>
    </source>
</evidence>
<dbReference type="PATRIC" id="fig|43658.5.peg.2339"/>
<dbReference type="EMBL" id="JXYA01000022">
    <property type="protein sequence ID" value="KJZ09032.1"/>
    <property type="molecule type" value="Genomic_DNA"/>
</dbReference>
<keyword evidence="3" id="KW-1185">Reference proteome</keyword>
<proteinExistence type="predicted"/>
<dbReference type="AlphaFoldDB" id="A0A0F4QQZ8"/>